<dbReference type="InterPro" id="IPR036286">
    <property type="entry name" value="LexA/Signal_pep-like_sf"/>
</dbReference>
<feature type="transmembrane region" description="Helical" evidence="1">
    <location>
        <begin position="6"/>
        <end position="27"/>
    </location>
</feature>
<dbReference type="AlphaFoldDB" id="A0A0U5CSZ0"/>
<keyword evidence="4" id="KW-1185">Reference proteome</keyword>
<accession>A0A0U5CSZ0</accession>
<dbReference type="GO" id="GO:0006465">
    <property type="term" value="P:signal peptide processing"/>
    <property type="evidence" value="ECO:0007669"/>
    <property type="project" value="InterPro"/>
</dbReference>
<geneLocation type="plasmid" evidence="4">
    <name>pPNK</name>
</geneLocation>
<dbReference type="SUPFAM" id="SSF51306">
    <property type="entry name" value="LexA/Signal peptidase"/>
    <property type="match status" value="1"/>
</dbReference>
<dbReference type="GO" id="GO:0004252">
    <property type="term" value="F:serine-type endopeptidase activity"/>
    <property type="evidence" value="ECO:0007669"/>
    <property type="project" value="InterPro"/>
</dbReference>
<evidence type="ECO:0000259" key="2">
    <source>
        <dbReference type="Pfam" id="PF10502"/>
    </source>
</evidence>
<dbReference type="KEGG" id="pnl:PNK_p0152"/>
<feature type="domain" description="Peptidase S26" evidence="2">
    <location>
        <begin position="11"/>
        <end position="146"/>
    </location>
</feature>
<evidence type="ECO:0000256" key="1">
    <source>
        <dbReference type="SAM" id="Phobius"/>
    </source>
</evidence>
<name>A0A0U5CSZ0_9BACT</name>
<keyword evidence="1" id="KW-1133">Transmembrane helix</keyword>
<dbReference type="Proteomes" id="UP000069902">
    <property type="component" value="Plasmid pPNK"/>
</dbReference>
<dbReference type="EMBL" id="LN879503">
    <property type="protein sequence ID" value="CUI18204.1"/>
    <property type="molecule type" value="Genomic_DNA"/>
</dbReference>
<gene>
    <name evidence="3" type="primary">traF</name>
    <name evidence="3" type="ORF">PNK_p0152</name>
</gene>
<keyword evidence="1" id="KW-0812">Transmembrane</keyword>
<evidence type="ECO:0000313" key="4">
    <source>
        <dbReference type="Proteomes" id="UP000069902"/>
    </source>
</evidence>
<protein>
    <submittedName>
        <fullName evidence="3">Type IV conjugative transfer system signal peptidase TraF</fullName>
    </submittedName>
</protein>
<organism evidence="3 4">
    <name type="scientific">Candidatus Protochlamydia naegleriophila</name>
    <dbReference type="NCBI Taxonomy" id="389348"/>
    <lineage>
        <taxon>Bacteria</taxon>
        <taxon>Pseudomonadati</taxon>
        <taxon>Chlamydiota</taxon>
        <taxon>Chlamydiia</taxon>
        <taxon>Parachlamydiales</taxon>
        <taxon>Parachlamydiaceae</taxon>
        <taxon>Candidatus Protochlamydia</taxon>
    </lineage>
</organism>
<dbReference type="InParanoid" id="A0A0U5CSZ0"/>
<dbReference type="RefSeq" id="WP_059062679.1">
    <property type="nucleotide sequence ID" value="NZ_LN879503.1"/>
</dbReference>
<reference evidence="4" key="1">
    <citation type="submission" date="2015-09" db="EMBL/GenBank/DDBJ databases">
        <authorList>
            <person name="Bertelli C."/>
        </authorList>
    </citation>
    <scope>NUCLEOTIDE SEQUENCE [LARGE SCALE GENOMIC DNA]</scope>
    <source>
        <strain evidence="4">KNic</strain>
        <plasmid evidence="4">pPNK</plasmid>
    </source>
</reference>
<dbReference type="InterPro" id="IPR019533">
    <property type="entry name" value="Peptidase_S26"/>
</dbReference>
<keyword evidence="1" id="KW-0472">Membrane</keyword>
<dbReference type="PATRIC" id="fig|389348.3.peg.2923"/>
<evidence type="ECO:0000313" key="3">
    <source>
        <dbReference type="EMBL" id="CUI18204.1"/>
    </source>
</evidence>
<dbReference type="Pfam" id="PF10502">
    <property type="entry name" value="Peptidase_S26"/>
    <property type="match status" value="1"/>
</dbReference>
<dbReference type="Gene3D" id="2.10.109.10">
    <property type="entry name" value="Umud Fragment, subunit A"/>
    <property type="match status" value="1"/>
</dbReference>
<proteinExistence type="predicted"/>
<sequence length="153" mass="17421">MRRGKLLKSLVIFYVVVGAYLICDYAFKGFRINTSESLPFYFFTSSKIEHIQRDMYVTIRHPLSKSKLAKQIVGIPGDLICIENGMVHVAGKVYGEILTHSRSGSIMTPIKEGFIPEGYFFVYAMHPQSFDSRYAEFGLVQLNQLVEELCPLL</sequence>